<dbReference type="Gene3D" id="3.40.630.30">
    <property type="match status" value="1"/>
</dbReference>
<reference evidence="2 3" key="1">
    <citation type="submission" date="2019-03" db="EMBL/GenBank/DDBJ databases">
        <title>Genomic Encyclopedia of Type Strains, Phase IV (KMG-IV): sequencing the most valuable type-strain genomes for metagenomic binning, comparative biology and taxonomic classification.</title>
        <authorList>
            <person name="Goeker M."/>
        </authorList>
    </citation>
    <scope>NUCLEOTIDE SEQUENCE [LARGE SCALE GENOMIC DNA]</scope>
    <source>
        <strain evidence="2 3">DSM 7445</strain>
    </source>
</reference>
<organism evidence="2 3">
    <name type="scientific">Paucimonas lemoignei</name>
    <name type="common">Pseudomonas lemoignei</name>
    <dbReference type="NCBI Taxonomy" id="29443"/>
    <lineage>
        <taxon>Bacteria</taxon>
        <taxon>Pseudomonadati</taxon>
        <taxon>Pseudomonadota</taxon>
        <taxon>Betaproteobacteria</taxon>
        <taxon>Burkholderiales</taxon>
        <taxon>Burkholderiaceae</taxon>
        <taxon>Paucimonas</taxon>
    </lineage>
</organism>
<comment type="caution">
    <text evidence="2">The sequence shown here is derived from an EMBL/GenBank/DDBJ whole genome shotgun (WGS) entry which is preliminary data.</text>
</comment>
<dbReference type="SUPFAM" id="SSF55729">
    <property type="entry name" value="Acyl-CoA N-acyltransferases (Nat)"/>
    <property type="match status" value="1"/>
</dbReference>
<evidence type="ECO:0000313" key="2">
    <source>
        <dbReference type="EMBL" id="TCS33713.1"/>
    </source>
</evidence>
<gene>
    <name evidence="2" type="ORF">EDC30_1153</name>
</gene>
<dbReference type="AlphaFoldDB" id="A0A4R3HSV4"/>
<name>A0A4R3HSV4_PAULE</name>
<dbReference type="OrthoDB" id="5295305at2"/>
<feature type="domain" description="N-acetyltransferase" evidence="1">
    <location>
        <begin position="16"/>
        <end position="170"/>
    </location>
</feature>
<protein>
    <submittedName>
        <fullName evidence="2">RimJ/RimL family protein N-acetyltransferase</fullName>
    </submittedName>
</protein>
<keyword evidence="3" id="KW-1185">Reference proteome</keyword>
<dbReference type="GO" id="GO:0016747">
    <property type="term" value="F:acyltransferase activity, transferring groups other than amino-acyl groups"/>
    <property type="evidence" value="ECO:0007669"/>
    <property type="project" value="InterPro"/>
</dbReference>
<dbReference type="EMBL" id="SLZQ01000015">
    <property type="protein sequence ID" value="TCS33713.1"/>
    <property type="molecule type" value="Genomic_DNA"/>
</dbReference>
<dbReference type="RefSeq" id="WP_132260049.1">
    <property type="nucleotide sequence ID" value="NZ_SLZQ01000015.1"/>
</dbReference>
<dbReference type="Pfam" id="PF13302">
    <property type="entry name" value="Acetyltransf_3"/>
    <property type="match status" value="1"/>
</dbReference>
<dbReference type="PANTHER" id="PTHR43610">
    <property type="entry name" value="BLL6696 PROTEIN"/>
    <property type="match status" value="1"/>
</dbReference>
<accession>A0A4R3HSV4</accession>
<dbReference type="InterPro" id="IPR016181">
    <property type="entry name" value="Acyl_CoA_acyltransferase"/>
</dbReference>
<dbReference type="PANTHER" id="PTHR43610:SF1">
    <property type="entry name" value="N-ACETYLTRANSFERASE DOMAIN-CONTAINING PROTEIN"/>
    <property type="match status" value="1"/>
</dbReference>
<evidence type="ECO:0000259" key="1">
    <source>
        <dbReference type="PROSITE" id="PS51186"/>
    </source>
</evidence>
<keyword evidence="2" id="KW-0808">Transferase</keyword>
<evidence type="ECO:0000313" key="3">
    <source>
        <dbReference type="Proteomes" id="UP000295382"/>
    </source>
</evidence>
<sequence length="181" mass="20566">MSDSFSLPTLLDGENIVLRPLAASDYESLYQVASDPLIWEQHPSRTRYLRSEFDPWFQLAVKSRSALIVIDRNSGSVIGTSRYYNWNKEKKEVAIGYTFIARAYWGGPTNAELKKLMLNFAFQTVDRVWFHVAVTNTRSRKAVEKIGGVFSHTGIENLSGGAQEYAFYRIDRPGVNHEPIA</sequence>
<dbReference type="PROSITE" id="PS51186">
    <property type="entry name" value="GNAT"/>
    <property type="match status" value="1"/>
</dbReference>
<dbReference type="Proteomes" id="UP000295382">
    <property type="component" value="Unassembled WGS sequence"/>
</dbReference>
<dbReference type="InterPro" id="IPR000182">
    <property type="entry name" value="GNAT_dom"/>
</dbReference>
<proteinExistence type="predicted"/>